<evidence type="ECO:0000256" key="2">
    <source>
        <dbReference type="ARBA" id="ARBA00022475"/>
    </source>
</evidence>
<dbReference type="EMBL" id="MEVV01000008">
    <property type="protein sequence ID" value="OGC63682.1"/>
    <property type="molecule type" value="Genomic_DNA"/>
</dbReference>
<dbReference type="Proteomes" id="UP000177955">
    <property type="component" value="Unassembled WGS sequence"/>
</dbReference>
<protein>
    <recommendedName>
        <fullName evidence="7">EamA domain-containing protein</fullName>
    </recommendedName>
</protein>
<keyword evidence="5 6" id="KW-0472">Membrane</keyword>
<feature type="transmembrane region" description="Helical" evidence="6">
    <location>
        <begin position="128"/>
        <end position="146"/>
    </location>
</feature>
<dbReference type="PANTHER" id="PTHR32322:SF18">
    <property type="entry name" value="S-ADENOSYLMETHIONINE_S-ADENOSYLHOMOCYSTEINE TRANSPORTER"/>
    <property type="match status" value="1"/>
</dbReference>
<evidence type="ECO:0000313" key="9">
    <source>
        <dbReference type="Proteomes" id="UP000177955"/>
    </source>
</evidence>
<evidence type="ECO:0000313" key="8">
    <source>
        <dbReference type="EMBL" id="OGC63682.1"/>
    </source>
</evidence>
<comment type="caution">
    <text evidence="8">The sequence shown here is derived from an EMBL/GenBank/DDBJ whole genome shotgun (WGS) entry which is preliminary data.</text>
</comment>
<reference evidence="8 9" key="1">
    <citation type="journal article" date="2016" name="Nat. Commun.">
        <title>Thousands of microbial genomes shed light on interconnected biogeochemical processes in an aquifer system.</title>
        <authorList>
            <person name="Anantharaman K."/>
            <person name="Brown C.T."/>
            <person name="Hug L.A."/>
            <person name="Sharon I."/>
            <person name="Castelle C.J."/>
            <person name="Probst A.J."/>
            <person name="Thomas B.C."/>
            <person name="Singh A."/>
            <person name="Wilkins M.J."/>
            <person name="Karaoz U."/>
            <person name="Brodie E.L."/>
            <person name="Williams K.H."/>
            <person name="Hubbard S.S."/>
            <person name="Banfield J.F."/>
        </authorList>
    </citation>
    <scope>NUCLEOTIDE SEQUENCE [LARGE SCALE GENOMIC DNA]</scope>
</reference>
<organism evidence="8 9">
    <name type="scientific">candidate division WWE3 bacterium RIFOXYB1_FULL_42_27</name>
    <dbReference type="NCBI Taxonomy" id="1802638"/>
    <lineage>
        <taxon>Bacteria</taxon>
        <taxon>Katanobacteria</taxon>
    </lineage>
</organism>
<sequence>MSKKSMQGIYLALLTAVISGISIFVNKFAVDAIKPALYFTSVKNLAVAFLIISIVLATGEWRKIVRLTKKELGYLVLIGLVGGSLPFYLYFTGLSQTPAINAALIHKTLVFWVMLMAIPLLKEKVSKWQFVGVLMLFAGNTIVGGFKGFKFSQGELMLLVATVLWAVENIIAKKVLATVSSNIVTAFRMGLGSVVLMSATLITVPQVMQKSLNLNGQQYFLIGLTVLFLLAYTTTWYRALKHAPAVVVTSVLVSSTLITNILSAIFITHGWNVTLTAQTVLIVAGLALFSRNSVPTAKLDTSTIL</sequence>
<feature type="transmembrane region" description="Helical" evidence="6">
    <location>
        <begin position="71"/>
        <end position="91"/>
    </location>
</feature>
<feature type="domain" description="EamA" evidence="7">
    <location>
        <begin position="7"/>
        <end position="142"/>
    </location>
</feature>
<evidence type="ECO:0000259" key="7">
    <source>
        <dbReference type="Pfam" id="PF00892"/>
    </source>
</evidence>
<dbReference type="InterPro" id="IPR037185">
    <property type="entry name" value="EmrE-like"/>
</dbReference>
<feature type="transmembrane region" description="Helical" evidence="6">
    <location>
        <begin position="245"/>
        <end position="267"/>
    </location>
</feature>
<comment type="subcellular location">
    <subcellularLocation>
        <location evidence="1">Cell membrane</location>
        <topology evidence="1">Multi-pass membrane protein</topology>
    </subcellularLocation>
</comment>
<dbReference type="InterPro" id="IPR050638">
    <property type="entry name" value="AA-Vitamin_Transporters"/>
</dbReference>
<feature type="transmembrane region" description="Helical" evidence="6">
    <location>
        <begin position="183"/>
        <end position="204"/>
    </location>
</feature>
<feature type="transmembrane region" description="Helical" evidence="6">
    <location>
        <begin position="216"/>
        <end position="233"/>
    </location>
</feature>
<feature type="transmembrane region" description="Helical" evidence="6">
    <location>
        <begin position="9"/>
        <end position="30"/>
    </location>
</feature>
<dbReference type="PANTHER" id="PTHR32322">
    <property type="entry name" value="INNER MEMBRANE TRANSPORTER"/>
    <property type="match status" value="1"/>
</dbReference>
<name>A0A1F4W2P3_UNCKA</name>
<keyword evidence="3 6" id="KW-0812">Transmembrane</keyword>
<dbReference type="Pfam" id="PF00892">
    <property type="entry name" value="EamA"/>
    <property type="match status" value="2"/>
</dbReference>
<accession>A0A1F4W2P3</accession>
<dbReference type="InterPro" id="IPR000620">
    <property type="entry name" value="EamA_dom"/>
</dbReference>
<feature type="domain" description="EamA" evidence="7">
    <location>
        <begin position="154"/>
        <end position="290"/>
    </location>
</feature>
<dbReference type="GO" id="GO:0005886">
    <property type="term" value="C:plasma membrane"/>
    <property type="evidence" value="ECO:0007669"/>
    <property type="project" value="UniProtKB-SubCell"/>
</dbReference>
<evidence type="ECO:0000256" key="6">
    <source>
        <dbReference type="SAM" id="Phobius"/>
    </source>
</evidence>
<evidence type="ECO:0000256" key="5">
    <source>
        <dbReference type="ARBA" id="ARBA00023136"/>
    </source>
</evidence>
<feature type="transmembrane region" description="Helical" evidence="6">
    <location>
        <begin position="36"/>
        <end position="59"/>
    </location>
</feature>
<evidence type="ECO:0000256" key="1">
    <source>
        <dbReference type="ARBA" id="ARBA00004651"/>
    </source>
</evidence>
<feature type="transmembrane region" description="Helical" evidence="6">
    <location>
        <begin position="273"/>
        <end position="289"/>
    </location>
</feature>
<dbReference type="SUPFAM" id="SSF103481">
    <property type="entry name" value="Multidrug resistance efflux transporter EmrE"/>
    <property type="match status" value="2"/>
</dbReference>
<gene>
    <name evidence="8" type="ORF">A2399_03880</name>
</gene>
<evidence type="ECO:0000256" key="3">
    <source>
        <dbReference type="ARBA" id="ARBA00022692"/>
    </source>
</evidence>
<feature type="transmembrane region" description="Helical" evidence="6">
    <location>
        <begin position="152"/>
        <end position="171"/>
    </location>
</feature>
<proteinExistence type="predicted"/>
<keyword evidence="4 6" id="KW-1133">Transmembrane helix</keyword>
<keyword evidence="2" id="KW-1003">Cell membrane</keyword>
<feature type="transmembrane region" description="Helical" evidence="6">
    <location>
        <begin position="103"/>
        <end position="121"/>
    </location>
</feature>
<evidence type="ECO:0000256" key="4">
    <source>
        <dbReference type="ARBA" id="ARBA00022989"/>
    </source>
</evidence>
<dbReference type="AlphaFoldDB" id="A0A1F4W2P3"/>